<proteinExistence type="predicted"/>
<dbReference type="AlphaFoldDB" id="A0A561SR60"/>
<organism evidence="1 2">
    <name type="scientific">Pseudonocardia hierapolitana</name>
    <dbReference type="NCBI Taxonomy" id="1128676"/>
    <lineage>
        <taxon>Bacteria</taxon>
        <taxon>Bacillati</taxon>
        <taxon>Actinomycetota</taxon>
        <taxon>Actinomycetes</taxon>
        <taxon>Pseudonocardiales</taxon>
        <taxon>Pseudonocardiaceae</taxon>
        <taxon>Pseudonocardia</taxon>
    </lineage>
</organism>
<evidence type="ECO:0000313" key="1">
    <source>
        <dbReference type="EMBL" id="TWF77370.1"/>
    </source>
</evidence>
<accession>A0A561SR60</accession>
<dbReference type="EMBL" id="VIWU01000001">
    <property type="protein sequence ID" value="TWF77370.1"/>
    <property type="molecule type" value="Genomic_DNA"/>
</dbReference>
<reference evidence="1 2" key="1">
    <citation type="submission" date="2019-06" db="EMBL/GenBank/DDBJ databases">
        <title>Sequencing the genomes of 1000 actinobacteria strains.</title>
        <authorList>
            <person name="Klenk H.-P."/>
        </authorList>
    </citation>
    <scope>NUCLEOTIDE SEQUENCE [LARGE SCALE GENOMIC DNA]</scope>
    <source>
        <strain evidence="1 2">DSM 45671</strain>
    </source>
</reference>
<name>A0A561SR60_9PSEU</name>
<keyword evidence="2" id="KW-1185">Reference proteome</keyword>
<dbReference type="Proteomes" id="UP000321261">
    <property type="component" value="Unassembled WGS sequence"/>
</dbReference>
<protein>
    <submittedName>
        <fullName evidence="1">Uncharacterized protein</fullName>
    </submittedName>
</protein>
<evidence type="ECO:0000313" key="2">
    <source>
        <dbReference type="Proteomes" id="UP000321261"/>
    </source>
</evidence>
<gene>
    <name evidence="1" type="ORF">FHX44_113279</name>
</gene>
<sequence length="41" mass="4660">MSPLLRFLSLIAAHFSRTLSNCPDNLSGNGPRIFSRRFPNR</sequence>
<comment type="caution">
    <text evidence="1">The sequence shown here is derived from an EMBL/GenBank/DDBJ whole genome shotgun (WGS) entry which is preliminary data.</text>
</comment>